<keyword evidence="7" id="KW-0227">DNA damage</keyword>
<feature type="compositionally biased region" description="Basic and acidic residues" evidence="12">
    <location>
        <begin position="20"/>
        <end position="33"/>
    </location>
</feature>
<feature type="compositionally biased region" description="Basic and acidic residues" evidence="12">
    <location>
        <begin position="1"/>
        <end position="10"/>
    </location>
</feature>
<keyword evidence="9" id="KW-0408">Iron</keyword>
<dbReference type="PANTHER" id="PTHR33693:SF1">
    <property type="entry name" value="TYPE-4 URACIL-DNA GLYCOSYLASE"/>
    <property type="match status" value="1"/>
</dbReference>
<keyword evidence="5" id="KW-0004">4Fe-4S</keyword>
<reference evidence="14 15" key="1">
    <citation type="submission" date="2022-03" db="EMBL/GenBank/DDBJ databases">
        <title>Genomic Encyclopedia of Type Strains, Phase III (KMG-III): the genomes of soil and plant-associated and newly described type strains.</title>
        <authorList>
            <person name="Whitman W."/>
        </authorList>
    </citation>
    <scope>NUCLEOTIDE SEQUENCE [LARGE SCALE GENOMIC DNA]</scope>
    <source>
        <strain evidence="14 15">BSker1</strain>
    </source>
</reference>
<evidence type="ECO:0000259" key="13">
    <source>
        <dbReference type="SMART" id="SM00986"/>
    </source>
</evidence>
<dbReference type="RefSeq" id="WP_374728477.1">
    <property type="nucleotide sequence ID" value="NZ_JALJYF010000001.1"/>
</dbReference>
<keyword evidence="14" id="KW-0548">Nucleotidyltransferase</keyword>
<evidence type="ECO:0000256" key="11">
    <source>
        <dbReference type="ARBA" id="ARBA00023204"/>
    </source>
</evidence>
<dbReference type="EMBL" id="JALJYF010000001">
    <property type="protein sequence ID" value="MCP1726177.1"/>
    <property type="molecule type" value="Genomic_DNA"/>
</dbReference>
<evidence type="ECO:0000256" key="7">
    <source>
        <dbReference type="ARBA" id="ARBA00022763"/>
    </source>
</evidence>
<evidence type="ECO:0000256" key="12">
    <source>
        <dbReference type="SAM" id="MobiDB-lite"/>
    </source>
</evidence>
<feature type="domain" description="Uracil-DNA glycosylase-like" evidence="13">
    <location>
        <begin position="95"/>
        <end position="243"/>
    </location>
</feature>
<keyword evidence="14" id="KW-0808">Transferase</keyword>
<dbReference type="GO" id="GO:0003887">
    <property type="term" value="F:DNA-directed DNA polymerase activity"/>
    <property type="evidence" value="ECO:0007669"/>
    <property type="project" value="UniProtKB-EC"/>
</dbReference>
<gene>
    <name evidence="14" type="ORF">J2T60_000142</name>
</gene>
<sequence length="253" mass="27799">MGNEARRRAYLDALGITAWQRREANAESAREGETAPAQPMATPPPQAPTSPGTQPSDPSPSSQPEVAGLDWSALTEQVAHCQRCRLHETRTQGVFGVGNPEADWLFIGEAPGAEEDRRGEPFVGRAGQLLDAMLHAAGQSRDSVYIANIIKSRPPKNRDPKPEEIAACLPYLRRQIQLIQPRLVMLVGRVSAQTLLDSTAPLGRLRGQVHRLPGFGIPAVVTYHPAYLLRSPLEKRKVWADLRLARKTLEEGM</sequence>
<evidence type="ECO:0000256" key="3">
    <source>
        <dbReference type="ARBA" id="ARBA00012030"/>
    </source>
</evidence>
<dbReference type="Proteomes" id="UP001523550">
    <property type="component" value="Unassembled WGS sequence"/>
</dbReference>
<keyword evidence="11" id="KW-0234">DNA repair</keyword>
<dbReference type="NCBIfam" id="TIGR00758">
    <property type="entry name" value="UDG_fam4"/>
    <property type="match status" value="1"/>
</dbReference>
<dbReference type="CDD" id="cd10030">
    <property type="entry name" value="UDG-F4_TTUDGA_SPO1dp_like"/>
    <property type="match status" value="1"/>
</dbReference>
<comment type="similarity">
    <text evidence="2">Belongs to the uracil-DNA glycosylase (UDG) superfamily. Type 4 (UDGa) family.</text>
</comment>
<evidence type="ECO:0000313" key="14">
    <source>
        <dbReference type="EMBL" id="MCP1726177.1"/>
    </source>
</evidence>
<name>A0ABT1G510_9GAMM</name>
<organism evidence="14 15">
    <name type="scientific">Natronospira proteinivora</name>
    <dbReference type="NCBI Taxonomy" id="1807133"/>
    <lineage>
        <taxon>Bacteria</taxon>
        <taxon>Pseudomonadati</taxon>
        <taxon>Pseudomonadota</taxon>
        <taxon>Gammaproteobacteria</taxon>
        <taxon>Natronospirales</taxon>
        <taxon>Natronospiraceae</taxon>
        <taxon>Natronospira</taxon>
    </lineage>
</organism>
<accession>A0ABT1G510</accession>
<evidence type="ECO:0000256" key="9">
    <source>
        <dbReference type="ARBA" id="ARBA00023004"/>
    </source>
</evidence>
<dbReference type="PANTHER" id="PTHR33693">
    <property type="entry name" value="TYPE-5 URACIL-DNA GLYCOSYLASE"/>
    <property type="match status" value="1"/>
</dbReference>
<dbReference type="SUPFAM" id="SSF52141">
    <property type="entry name" value="Uracil-DNA glycosylase-like"/>
    <property type="match status" value="1"/>
</dbReference>
<dbReference type="InterPro" id="IPR005122">
    <property type="entry name" value="Uracil-DNA_glycosylase-like"/>
</dbReference>
<keyword evidence="10" id="KW-0411">Iron-sulfur</keyword>
<comment type="catalytic activity">
    <reaction evidence="1">
        <text>Hydrolyzes single-stranded DNA or mismatched double-stranded DNA and polynucleotides, releasing free uracil.</text>
        <dbReference type="EC" id="3.2.2.27"/>
    </reaction>
</comment>
<evidence type="ECO:0000256" key="4">
    <source>
        <dbReference type="ARBA" id="ARBA00019403"/>
    </source>
</evidence>
<evidence type="ECO:0000256" key="10">
    <source>
        <dbReference type="ARBA" id="ARBA00023014"/>
    </source>
</evidence>
<evidence type="ECO:0000256" key="5">
    <source>
        <dbReference type="ARBA" id="ARBA00022485"/>
    </source>
</evidence>
<evidence type="ECO:0000256" key="2">
    <source>
        <dbReference type="ARBA" id="ARBA00006521"/>
    </source>
</evidence>
<evidence type="ECO:0000256" key="1">
    <source>
        <dbReference type="ARBA" id="ARBA00001400"/>
    </source>
</evidence>
<keyword evidence="6" id="KW-0479">Metal-binding</keyword>
<dbReference type="Pfam" id="PF03167">
    <property type="entry name" value="UDG"/>
    <property type="match status" value="1"/>
</dbReference>
<dbReference type="EC" id="3.2.2.27" evidence="3"/>
<dbReference type="SMART" id="SM00987">
    <property type="entry name" value="UreE_C"/>
    <property type="match status" value="1"/>
</dbReference>
<comment type="caution">
    <text evidence="14">The sequence shown here is derived from an EMBL/GenBank/DDBJ whole genome shotgun (WGS) entry which is preliminary data.</text>
</comment>
<dbReference type="InterPro" id="IPR036895">
    <property type="entry name" value="Uracil-DNA_glycosylase-like_sf"/>
</dbReference>
<dbReference type="Gene3D" id="3.40.470.10">
    <property type="entry name" value="Uracil-DNA glycosylase-like domain"/>
    <property type="match status" value="1"/>
</dbReference>
<dbReference type="SMART" id="SM00986">
    <property type="entry name" value="UDG"/>
    <property type="match status" value="1"/>
</dbReference>
<evidence type="ECO:0000256" key="6">
    <source>
        <dbReference type="ARBA" id="ARBA00022723"/>
    </source>
</evidence>
<dbReference type="InterPro" id="IPR005273">
    <property type="entry name" value="Ura-DNA_glyco_family4"/>
</dbReference>
<evidence type="ECO:0000256" key="8">
    <source>
        <dbReference type="ARBA" id="ARBA00022801"/>
    </source>
</evidence>
<feature type="region of interest" description="Disordered" evidence="12">
    <location>
        <begin position="1"/>
        <end position="67"/>
    </location>
</feature>
<keyword evidence="8" id="KW-0378">Hydrolase</keyword>
<dbReference type="InterPro" id="IPR051536">
    <property type="entry name" value="UDG_Type-4/5"/>
</dbReference>
<evidence type="ECO:0000313" key="15">
    <source>
        <dbReference type="Proteomes" id="UP001523550"/>
    </source>
</evidence>
<keyword evidence="15" id="KW-1185">Reference proteome</keyword>
<proteinExistence type="inferred from homology"/>
<protein>
    <recommendedName>
        <fullName evidence="4">Type-4 uracil-DNA glycosylase</fullName>
        <ecNumber evidence="3">3.2.2.27</ecNumber>
    </recommendedName>
</protein>
<feature type="compositionally biased region" description="Low complexity" evidence="12">
    <location>
        <begin position="49"/>
        <end position="64"/>
    </location>
</feature>